<dbReference type="Gene3D" id="1.10.540.10">
    <property type="entry name" value="Acyl-CoA dehydrogenase/oxidase, N-terminal domain"/>
    <property type="match status" value="1"/>
</dbReference>
<keyword evidence="7" id="KW-0285">Flavoprotein</keyword>
<dbReference type="Pfam" id="PF01636">
    <property type="entry name" value="APH"/>
    <property type="match status" value="1"/>
</dbReference>
<comment type="catalytic activity">
    <reaction evidence="19">
        <text>tricosanoyl-CoA + oxidized [electron-transfer flavoprotein] + H(+) = (2E)-tricosenoyl-CoA + reduced [electron-transfer flavoprotein]</text>
        <dbReference type="Rhea" id="RHEA:48220"/>
        <dbReference type="Rhea" id="RHEA-COMP:10685"/>
        <dbReference type="Rhea" id="RHEA-COMP:10686"/>
        <dbReference type="ChEBI" id="CHEBI:15378"/>
        <dbReference type="ChEBI" id="CHEBI:57692"/>
        <dbReference type="ChEBI" id="CHEBI:58307"/>
        <dbReference type="ChEBI" id="CHEBI:90118"/>
        <dbReference type="ChEBI" id="CHEBI:90119"/>
    </reaction>
    <physiologicalReaction direction="left-to-right" evidence="19">
        <dbReference type="Rhea" id="RHEA:48221"/>
    </physiologicalReaction>
</comment>
<dbReference type="Gene3D" id="3.30.200.20">
    <property type="entry name" value="Phosphorylase Kinase, domain 1"/>
    <property type="match status" value="1"/>
</dbReference>
<evidence type="ECO:0000256" key="1">
    <source>
        <dbReference type="ARBA" id="ARBA00001974"/>
    </source>
</evidence>
<dbReference type="InterPro" id="IPR050741">
    <property type="entry name" value="Acyl-CoA_dehydrogenase"/>
</dbReference>
<dbReference type="InterPro" id="IPR009075">
    <property type="entry name" value="AcylCo_DH/oxidase_C"/>
</dbReference>
<evidence type="ECO:0000259" key="24">
    <source>
        <dbReference type="Pfam" id="PF02770"/>
    </source>
</evidence>
<evidence type="ECO:0000259" key="23">
    <source>
        <dbReference type="Pfam" id="PF01636"/>
    </source>
</evidence>
<evidence type="ECO:0000256" key="17">
    <source>
        <dbReference type="ARBA" id="ARBA00048020"/>
    </source>
</evidence>
<dbReference type="SUPFAM" id="SSF56112">
    <property type="entry name" value="Protein kinase-like (PK-like)"/>
    <property type="match status" value="1"/>
</dbReference>
<dbReference type="InterPro" id="IPR013786">
    <property type="entry name" value="AcylCoA_DH/ox_N"/>
</dbReference>
<comment type="catalytic activity">
    <reaction evidence="21">
        <text>eicosanoyl-CoA + oxidized [electron-transfer flavoprotein] + H(+) = (2E)-eicosenoyl-CoA + reduced [electron-transfer flavoprotein]</text>
        <dbReference type="Rhea" id="RHEA:47236"/>
        <dbReference type="Rhea" id="RHEA-COMP:10685"/>
        <dbReference type="Rhea" id="RHEA-COMP:10686"/>
        <dbReference type="ChEBI" id="CHEBI:15378"/>
        <dbReference type="ChEBI" id="CHEBI:57380"/>
        <dbReference type="ChEBI" id="CHEBI:57692"/>
        <dbReference type="ChEBI" id="CHEBI:58307"/>
        <dbReference type="ChEBI" id="CHEBI:74691"/>
    </reaction>
    <physiologicalReaction direction="left-to-right" evidence="21">
        <dbReference type="Rhea" id="RHEA:47237"/>
    </physiologicalReaction>
</comment>
<keyword evidence="9" id="KW-0276">Fatty acid metabolism</keyword>
<dbReference type="InterPro" id="IPR036250">
    <property type="entry name" value="AcylCo_DH-like_C"/>
</dbReference>
<feature type="domain" description="Aminoglycoside phosphotransferase" evidence="23">
    <location>
        <begin position="43"/>
        <end position="270"/>
    </location>
</feature>
<keyword evidence="11" id="KW-0443">Lipid metabolism</keyword>
<evidence type="ECO:0000256" key="20">
    <source>
        <dbReference type="ARBA" id="ARBA00048399"/>
    </source>
</evidence>
<dbReference type="PANTHER" id="PTHR48083:SF13">
    <property type="entry name" value="ACYL-COA DEHYDROGENASE FAMILY MEMBER 11"/>
    <property type="match status" value="1"/>
</dbReference>
<keyword evidence="8" id="KW-0274">FAD</keyword>
<dbReference type="InterPro" id="IPR002575">
    <property type="entry name" value="Aminoglycoside_PTrfase"/>
</dbReference>
<feature type="domain" description="Acyl-CoA oxidase/dehydrogenase middle" evidence="24">
    <location>
        <begin position="564"/>
        <end position="665"/>
    </location>
</feature>
<evidence type="ECO:0000259" key="25">
    <source>
        <dbReference type="Pfam" id="PF02771"/>
    </source>
</evidence>
<comment type="similarity">
    <text evidence="5">Belongs to the acyl-CoA dehydrogenase family.</text>
</comment>
<dbReference type="Pfam" id="PF02770">
    <property type="entry name" value="Acyl-CoA_dh_M"/>
    <property type="match status" value="1"/>
</dbReference>
<evidence type="ECO:0000256" key="18">
    <source>
        <dbReference type="ARBA" id="ARBA00048086"/>
    </source>
</evidence>
<evidence type="ECO:0000313" key="27">
    <source>
        <dbReference type="Proteomes" id="UP001497512"/>
    </source>
</evidence>
<dbReference type="InterPro" id="IPR046373">
    <property type="entry name" value="Acyl-CoA_Oxase/DH_mid-dom_sf"/>
</dbReference>
<evidence type="ECO:0000256" key="9">
    <source>
        <dbReference type="ARBA" id="ARBA00022832"/>
    </source>
</evidence>
<keyword evidence="12" id="KW-0472">Membrane</keyword>
<dbReference type="EMBL" id="OZ019894">
    <property type="protein sequence ID" value="CAK9217259.1"/>
    <property type="molecule type" value="Genomic_DNA"/>
</dbReference>
<dbReference type="CDD" id="cd05154">
    <property type="entry name" value="ACAD10_11_N-like"/>
    <property type="match status" value="1"/>
</dbReference>
<comment type="subcellular location">
    <subcellularLocation>
        <location evidence="3">Mitochondrion membrane</location>
    </subcellularLocation>
    <subcellularLocation>
        <location evidence="2">Peroxisome</location>
    </subcellularLocation>
</comment>
<evidence type="ECO:0000256" key="11">
    <source>
        <dbReference type="ARBA" id="ARBA00023098"/>
    </source>
</evidence>
<evidence type="ECO:0000256" key="3">
    <source>
        <dbReference type="ARBA" id="ARBA00004325"/>
    </source>
</evidence>
<comment type="function">
    <text evidence="15">Acyl-CoA dehydrogenase, that exhibits maximal activity towards saturated C22-CoA. Probably participates in beta-oxydation and energy production but could also play a role in the metabolism of specific fatty acids to control fatty acids composition of cellular lipids in brain.</text>
</comment>
<comment type="catalytic activity">
    <reaction evidence="20">
        <text>hexacosanoyl-CoA + oxidized [electron-transfer flavoprotein] + H(+) = (2E)-hexacosenoyl-CoA + reduced [electron-transfer flavoprotein]</text>
        <dbReference type="Rhea" id="RHEA:48216"/>
        <dbReference type="Rhea" id="RHEA-COMP:10685"/>
        <dbReference type="Rhea" id="RHEA-COMP:10686"/>
        <dbReference type="ChEBI" id="CHEBI:15378"/>
        <dbReference type="ChEBI" id="CHEBI:57692"/>
        <dbReference type="ChEBI" id="CHEBI:58307"/>
        <dbReference type="ChEBI" id="CHEBI:64868"/>
        <dbReference type="ChEBI" id="CHEBI:74281"/>
    </reaction>
    <physiologicalReaction direction="left-to-right" evidence="20">
        <dbReference type="Rhea" id="RHEA:48217"/>
    </physiologicalReaction>
</comment>
<comment type="cofactor">
    <cofactor evidence="1">
        <name>FAD</name>
        <dbReference type="ChEBI" id="CHEBI:57692"/>
    </cofactor>
</comment>
<sequence>MVTTTSSVVVPVDPRHRLDEARLLQYLQASIPGFLPPPATLHVLQFGHGQSNPTYLLHVELNGVEKRFVLRKKPPGKLLQSAHAVEREYEVLAALGNGKTKVPVPHVYCLCTDSSVIGTPFYVMEHVEGRLFLNPSLPELKPEERRAIYWAMAETLAAIHLADVDSIGLGRYGRREDYCKRQVERWAAQYNLSTGEGKPSPDPNMLALIQWLREHVPAEDRHIGSRTGIVHGDFRLDNLVFHPTEARVIAVLDWELSTLGNQMSDIAYNCLPYVVKNNETPPSAKGYGFDEESPEGIPSLPEYLAHYCKQAAVPWPADTWTFYTALSLFRYGAICAGVYLRMLQGNASGGKRAEDTGNMALYFAATALKLIQQDSMLNASPAQSLSRSSESFVNLAACQAEDDNQRKTFGFAPSARVQELRKRILAFMETHIYPSEKELSALAFSDKKWTIHPIEEQLKKMAKSEGLWNLWIPADSAALATHLLNEDNQVSGTRGVGERLVGAGLSNLEYAHLCEILGRSVWAPQIFNCSAPDTGNMEVLLRYGNAEQQRHWLKPLLEGNIRSGFAMTEPNVASSDATNIECSIVREGNEYVINGHKWWTSGAMDPRCQLLIVMGKTNPKAALHRQQSMVLVDMNTPGVKIVRPLLVFGYDDAPHGHAEVKFENVRIPVSNLLLGEGRGFEIAQGRLGPGRLHHCMRLVGAAERAMDLMVQRAKERKAFGKTLAQQGSFSSMLAKCRLDIEQTRLLVLNAANELDLYGNKVAKGAIAMAKVAAPNTALRVLDNAIQVHGAGGVSSDFPLSHLWASARTLRIADGPDEVHLGTIAKLELQRVSKL</sequence>
<evidence type="ECO:0000256" key="15">
    <source>
        <dbReference type="ARBA" id="ARBA00046026"/>
    </source>
</evidence>
<name>A0ABP0UC13_9BRYO</name>
<feature type="domain" description="Acyl-CoA dehydrogenase/oxidase C-terminal" evidence="22">
    <location>
        <begin position="677"/>
        <end position="825"/>
    </location>
</feature>
<accession>A0ABP0UC13</accession>
<dbReference type="SUPFAM" id="SSF56645">
    <property type="entry name" value="Acyl-CoA dehydrogenase NM domain-like"/>
    <property type="match status" value="1"/>
</dbReference>
<comment type="catalytic activity">
    <reaction evidence="17">
        <text>docosanoyl-CoA + oxidized [electron-transfer flavoprotein] + H(+) = (2E)-docosenoyl-CoA + reduced [electron-transfer flavoprotein]</text>
        <dbReference type="Rhea" id="RHEA:47228"/>
        <dbReference type="Rhea" id="RHEA-COMP:10685"/>
        <dbReference type="Rhea" id="RHEA-COMP:10686"/>
        <dbReference type="ChEBI" id="CHEBI:15378"/>
        <dbReference type="ChEBI" id="CHEBI:57692"/>
        <dbReference type="ChEBI" id="CHEBI:58307"/>
        <dbReference type="ChEBI" id="CHEBI:65059"/>
        <dbReference type="ChEBI" id="CHEBI:74692"/>
    </reaction>
    <physiologicalReaction direction="left-to-right" evidence="17">
        <dbReference type="Rhea" id="RHEA:47229"/>
    </physiologicalReaction>
</comment>
<comment type="pathway">
    <text evidence="4">Lipid metabolism; fatty acid beta-oxidation.</text>
</comment>
<protein>
    <recommendedName>
        <fullName evidence="14">Acyl-CoA dehydrogenase family member 11</fullName>
    </recommendedName>
</protein>
<gene>
    <name evidence="26" type="ORF">CSSPTR1EN2_LOCUS13881</name>
</gene>
<evidence type="ECO:0000256" key="6">
    <source>
        <dbReference type="ARBA" id="ARBA00011738"/>
    </source>
</evidence>
<dbReference type="PANTHER" id="PTHR48083">
    <property type="entry name" value="MEDIUM-CHAIN SPECIFIC ACYL-COA DEHYDROGENASE, MITOCHONDRIAL-RELATED"/>
    <property type="match status" value="1"/>
</dbReference>
<dbReference type="InterPro" id="IPR009100">
    <property type="entry name" value="AcylCoA_DH/oxidase_NM_dom_sf"/>
</dbReference>
<dbReference type="SUPFAM" id="SSF47203">
    <property type="entry name" value="Acyl-CoA dehydrogenase C-terminal domain-like"/>
    <property type="match status" value="1"/>
</dbReference>
<organism evidence="26 27">
    <name type="scientific">Sphagnum troendelagicum</name>
    <dbReference type="NCBI Taxonomy" id="128251"/>
    <lineage>
        <taxon>Eukaryota</taxon>
        <taxon>Viridiplantae</taxon>
        <taxon>Streptophyta</taxon>
        <taxon>Embryophyta</taxon>
        <taxon>Bryophyta</taxon>
        <taxon>Sphagnophytina</taxon>
        <taxon>Sphagnopsida</taxon>
        <taxon>Sphagnales</taxon>
        <taxon>Sphagnaceae</taxon>
        <taxon>Sphagnum</taxon>
    </lineage>
</organism>
<evidence type="ECO:0000256" key="16">
    <source>
        <dbReference type="ARBA" id="ARBA00047443"/>
    </source>
</evidence>
<dbReference type="Pfam" id="PF02771">
    <property type="entry name" value="Acyl-CoA_dh_N"/>
    <property type="match status" value="1"/>
</dbReference>
<evidence type="ECO:0000256" key="19">
    <source>
        <dbReference type="ARBA" id="ARBA00048395"/>
    </source>
</evidence>
<dbReference type="Gene3D" id="1.20.140.10">
    <property type="entry name" value="Butyryl-CoA Dehydrogenase, subunit A, domain 3"/>
    <property type="match status" value="1"/>
</dbReference>
<evidence type="ECO:0000256" key="14">
    <source>
        <dbReference type="ARBA" id="ARBA00040622"/>
    </source>
</evidence>
<comment type="catalytic activity">
    <reaction evidence="18">
        <text>tetracosanoyl-CoA + oxidized [electron-transfer flavoprotein] + H(+) = (2E)-tetracosenoyl-CoA + reduced [electron-transfer flavoprotein]</text>
        <dbReference type="Rhea" id="RHEA:47232"/>
        <dbReference type="Rhea" id="RHEA-COMP:10685"/>
        <dbReference type="Rhea" id="RHEA-COMP:10686"/>
        <dbReference type="ChEBI" id="CHEBI:15378"/>
        <dbReference type="ChEBI" id="CHEBI:57692"/>
        <dbReference type="ChEBI" id="CHEBI:58307"/>
        <dbReference type="ChEBI" id="CHEBI:65052"/>
        <dbReference type="ChEBI" id="CHEBI:74693"/>
    </reaction>
    <physiologicalReaction direction="left-to-right" evidence="18">
        <dbReference type="Rhea" id="RHEA:47233"/>
    </physiologicalReaction>
</comment>
<evidence type="ECO:0000256" key="21">
    <source>
        <dbReference type="ARBA" id="ARBA00049140"/>
    </source>
</evidence>
<dbReference type="InterPro" id="IPR041726">
    <property type="entry name" value="ACAD10_11_N"/>
</dbReference>
<dbReference type="Proteomes" id="UP001497512">
    <property type="component" value="Chromosome 2"/>
</dbReference>
<evidence type="ECO:0000259" key="22">
    <source>
        <dbReference type="Pfam" id="PF00441"/>
    </source>
</evidence>
<dbReference type="Gene3D" id="3.90.1200.10">
    <property type="match status" value="1"/>
</dbReference>
<reference evidence="26" key="1">
    <citation type="submission" date="2024-02" db="EMBL/GenBank/DDBJ databases">
        <authorList>
            <consortium name="ELIXIR-Norway"/>
            <consortium name="Elixir Norway"/>
        </authorList>
    </citation>
    <scope>NUCLEOTIDE SEQUENCE</scope>
</reference>
<evidence type="ECO:0000313" key="26">
    <source>
        <dbReference type="EMBL" id="CAK9217259.1"/>
    </source>
</evidence>
<evidence type="ECO:0000256" key="7">
    <source>
        <dbReference type="ARBA" id="ARBA00022630"/>
    </source>
</evidence>
<evidence type="ECO:0000256" key="4">
    <source>
        <dbReference type="ARBA" id="ARBA00005005"/>
    </source>
</evidence>
<dbReference type="Gene3D" id="2.40.110.10">
    <property type="entry name" value="Butyryl-CoA Dehydrogenase, subunit A, domain 2"/>
    <property type="match status" value="1"/>
</dbReference>
<comment type="catalytic activity">
    <reaction evidence="16">
        <text>a 2,3-saturated acyl-CoA + oxidized [electron-transfer flavoprotein] + H(+) = a (2E)-enoyl-CoA + reduced [electron-transfer flavoprotein]</text>
        <dbReference type="Rhea" id="RHEA:44704"/>
        <dbReference type="Rhea" id="RHEA-COMP:10685"/>
        <dbReference type="Rhea" id="RHEA-COMP:10686"/>
        <dbReference type="ChEBI" id="CHEBI:15378"/>
        <dbReference type="ChEBI" id="CHEBI:57692"/>
        <dbReference type="ChEBI" id="CHEBI:58307"/>
        <dbReference type="ChEBI" id="CHEBI:58856"/>
        <dbReference type="ChEBI" id="CHEBI:65111"/>
    </reaction>
    <physiologicalReaction direction="left-to-right" evidence="16">
        <dbReference type="Rhea" id="RHEA:44705"/>
    </physiologicalReaction>
</comment>
<dbReference type="Pfam" id="PF00441">
    <property type="entry name" value="Acyl-CoA_dh_1"/>
    <property type="match status" value="1"/>
</dbReference>
<dbReference type="InterPro" id="IPR006091">
    <property type="entry name" value="Acyl-CoA_Oxase/DH_mid-dom"/>
</dbReference>
<evidence type="ECO:0000256" key="12">
    <source>
        <dbReference type="ARBA" id="ARBA00023136"/>
    </source>
</evidence>
<comment type="subunit">
    <text evidence="6">Homodimer.</text>
</comment>
<dbReference type="InterPro" id="IPR037069">
    <property type="entry name" value="AcylCoA_DH/ox_N_sf"/>
</dbReference>
<dbReference type="InterPro" id="IPR011009">
    <property type="entry name" value="Kinase-like_dom_sf"/>
</dbReference>
<proteinExistence type="inferred from homology"/>
<feature type="domain" description="Acyl-CoA dehydrogenase/oxidase N-terminal" evidence="25">
    <location>
        <begin position="498"/>
        <end position="559"/>
    </location>
</feature>
<evidence type="ECO:0000256" key="5">
    <source>
        <dbReference type="ARBA" id="ARBA00009347"/>
    </source>
</evidence>
<evidence type="ECO:0000256" key="13">
    <source>
        <dbReference type="ARBA" id="ARBA00023140"/>
    </source>
</evidence>
<keyword evidence="13" id="KW-0576">Peroxisome</keyword>
<evidence type="ECO:0000256" key="10">
    <source>
        <dbReference type="ARBA" id="ARBA00023002"/>
    </source>
</evidence>
<keyword evidence="27" id="KW-1185">Reference proteome</keyword>
<evidence type="ECO:0000256" key="2">
    <source>
        <dbReference type="ARBA" id="ARBA00004275"/>
    </source>
</evidence>
<evidence type="ECO:0000256" key="8">
    <source>
        <dbReference type="ARBA" id="ARBA00022827"/>
    </source>
</evidence>
<keyword evidence="10" id="KW-0560">Oxidoreductase</keyword>